<dbReference type="EMBL" id="NBCO01000003">
    <property type="protein sequence ID" value="ORC92630.1"/>
    <property type="molecule type" value="Genomic_DNA"/>
</dbReference>
<sequence length="124" mass="14152">MLHSSRRVPSILSFVFVPSLVVASRSFVQGGPTPPKLQEGIEPMKKLRSHRAEMDARFAEEQRAEREFYARTPHIPAPLPQNSHEKGKYGMRRRIKVQREDNTIDLHALNEAVETGNHAMRKGL</sequence>
<dbReference type="GeneID" id="39981930"/>
<keyword evidence="1" id="KW-0732">Signal</keyword>
<evidence type="ECO:0000313" key="3">
    <source>
        <dbReference type="Proteomes" id="UP000192257"/>
    </source>
</evidence>
<feature type="chain" id="PRO_5013140330" evidence="1">
    <location>
        <begin position="24"/>
        <end position="124"/>
    </location>
</feature>
<dbReference type="AlphaFoldDB" id="A0A1X0P882"/>
<comment type="caution">
    <text evidence="2">The sequence shown here is derived from an EMBL/GenBank/DDBJ whole genome shotgun (WGS) entry which is preliminary data.</text>
</comment>
<protein>
    <submittedName>
        <fullName evidence="2">Uncharacterized protein</fullName>
    </submittedName>
</protein>
<dbReference type="Proteomes" id="UP000192257">
    <property type="component" value="Unassembled WGS sequence"/>
</dbReference>
<name>A0A1X0P882_9TRYP</name>
<evidence type="ECO:0000256" key="1">
    <source>
        <dbReference type="SAM" id="SignalP"/>
    </source>
</evidence>
<dbReference type="VEuPathDB" id="TriTrypDB:TM35_000033830"/>
<dbReference type="OrthoDB" id="247569at2759"/>
<keyword evidence="3" id="KW-1185">Reference proteome</keyword>
<feature type="signal peptide" evidence="1">
    <location>
        <begin position="1"/>
        <end position="23"/>
    </location>
</feature>
<gene>
    <name evidence="2" type="ORF">TM35_000033830</name>
</gene>
<reference evidence="2 3" key="1">
    <citation type="submission" date="2017-03" db="EMBL/GenBank/DDBJ databases">
        <title>An alternative strategy for trypanosome survival in the mammalian bloodstream revealed through genome and transcriptome analysis of the ubiquitous bovine parasite Trypanosoma (Megatrypanum) theileri.</title>
        <authorList>
            <person name="Kelly S."/>
            <person name="Ivens A."/>
            <person name="Mott A."/>
            <person name="O'Neill E."/>
            <person name="Emms D."/>
            <person name="Macleod O."/>
            <person name="Voorheis P."/>
            <person name="Matthews J."/>
            <person name="Matthews K."/>
            <person name="Carrington M."/>
        </authorList>
    </citation>
    <scope>NUCLEOTIDE SEQUENCE [LARGE SCALE GENOMIC DNA]</scope>
    <source>
        <strain evidence="2">Edinburgh</strain>
    </source>
</reference>
<accession>A0A1X0P882</accession>
<proteinExistence type="predicted"/>
<organism evidence="2 3">
    <name type="scientific">Trypanosoma theileri</name>
    <dbReference type="NCBI Taxonomy" id="67003"/>
    <lineage>
        <taxon>Eukaryota</taxon>
        <taxon>Discoba</taxon>
        <taxon>Euglenozoa</taxon>
        <taxon>Kinetoplastea</taxon>
        <taxon>Metakinetoplastina</taxon>
        <taxon>Trypanosomatida</taxon>
        <taxon>Trypanosomatidae</taxon>
        <taxon>Trypanosoma</taxon>
    </lineage>
</organism>
<dbReference type="RefSeq" id="XP_028886696.1">
    <property type="nucleotide sequence ID" value="XM_029022150.1"/>
</dbReference>
<evidence type="ECO:0000313" key="2">
    <source>
        <dbReference type="EMBL" id="ORC92630.1"/>
    </source>
</evidence>